<organism evidence="6 7">
    <name type="scientific">Candidatus Corynebacterium gallistercoris</name>
    <dbReference type="NCBI Taxonomy" id="2838530"/>
    <lineage>
        <taxon>Bacteria</taxon>
        <taxon>Bacillati</taxon>
        <taxon>Actinomycetota</taxon>
        <taxon>Actinomycetes</taxon>
        <taxon>Mycobacteriales</taxon>
        <taxon>Corynebacteriaceae</taxon>
        <taxon>Corynebacterium</taxon>
    </lineage>
</organism>
<evidence type="ECO:0000256" key="2">
    <source>
        <dbReference type="ARBA" id="ARBA00022487"/>
    </source>
</evidence>
<dbReference type="Pfam" id="PF01083">
    <property type="entry name" value="Cutinase"/>
    <property type="match status" value="1"/>
</dbReference>
<proteinExistence type="inferred from homology"/>
<dbReference type="InterPro" id="IPR000675">
    <property type="entry name" value="Cutinase/axe"/>
</dbReference>
<dbReference type="Proteomes" id="UP000824189">
    <property type="component" value="Unassembled WGS sequence"/>
</dbReference>
<reference evidence="6" key="2">
    <citation type="submission" date="2021-04" db="EMBL/GenBank/DDBJ databases">
        <authorList>
            <person name="Gilroy R."/>
        </authorList>
    </citation>
    <scope>NUCLEOTIDE SEQUENCE</scope>
    <source>
        <strain evidence="6">4376</strain>
    </source>
</reference>
<protein>
    <submittedName>
        <fullName evidence="6">Cutinase family protein</fullName>
    </submittedName>
</protein>
<feature type="signal peptide" evidence="5">
    <location>
        <begin position="1"/>
        <end position="25"/>
    </location>
</feature>
<dbReference type="AlphaFoldDB" id="A0A9D1RY67"/>
<comment type="similarity">
    <text evidence="1">Belongs to the cutinase family.</text>
</comment>
<dbReference type="GO" id="GO:0052689">
    <property type="term" value="F:carboxylic ester hydrolase activity"/>
    <property type="evidence" value="ECO:0007669"/>
    <property type="project" value="UniProtKB-KW"/>
</dbReference>
<evidence type="ECO:0000256" key="3">
    <source>
        <dbReference type="ARBA" id="ARBA00022801"/>
    </source>
</evidence>
<evidence type="ECO:0000313" key="7">
    <source>
        <dbReference type="Proteomes" id="UP000824189"/>
    </source>
</evidence>
<keyword evidence="3" id="KW-0378">Hydrolase</keyword>
<dbReference type="InterPro" id="IPR006311">
    <property type="entry name" value="TAT_signal"/>
</dbReference>
<gene>
    <name evidence="6" type="ORF">H9867_07545</name>
</gene>
<name>A0A9D1RY67_9CORY</name>
<evidence type="ECO:0000256" key="1">
    <source>
        <dbReference type="ARBA" id="ARBA00007534"/>
    </source>
</evidence>
<reference evidence="6" key="1">
    <citation type="journal article" date="2021" name="PeerJ">
        <title>Extensive microbial diversity within the chicken gut microbiome revealed by metagenomics and culture.</title>
        <authorList>
            <person name="Gilroy R."/>
            <person name="Ravi A."/>
            <person name="Getino M."/>
            <person name="Pursley I."/>
            <person name="Horton D.L."/>
            <person name="Alikhan N.F."/>
            <person name="Baker D."/>
            <person name="Gharbi K."/>
            <person name="Hall N."/>
            <person name="Watson M."/>
            <person name="Adriaenssens E.M."/>
            <person name="Foster-Nyarko E."/>
            <person name="Jarju S."/>
            <person name="Secka A."/>
            <person name="Antonio M."/>
            <person name="Oren A."/>
            <person name="Chaudhuri R.R."/>
            <person name="La Ragione R."/>
            <person name="Hildebrand F."/>
            <person name="Pallen M.J."/>
        </authorList>
    </citation>
    <scope>NUCLEOTIDE SEQUENCE</scope>
    <source>
        <strain evidence="6">4376</strain>
    </source>
</reference>
<evidence type="ECO:0000256" key="5">
    <source>
        <dbReference type="SAM" id="SignalP"/>
    </source>
</evidence>
<evidence type="ECO:0000313" key="6">
    <source>
        <dbReference type="EMBL" id="HIW96319.1"/>
    </source>
</evidence>
<dbReference type="PROSITE" id="PS51318">
    <property type="entry name" value="TAT"/>
    <property type="match status" value="1"/>
</dbReference>
<sequence>MTTRSVSRRVFTAAAAALTTVAAFAAVPTPAASAQPGIAGSVERFGGCTSTVTAAVPGGAQSLAGIPEALPMIGYSADVVRGVRARGQATRTIHYNATPFLASTYQESTRKGRVEVERALSNLANECPNSRIALVGYSQGADIAAQIAVAIGEGRGPIPADRLKQVILLASPYNGPASQGPGSAPVETRGTGVLGAMPSYGSIAGKVTDLCVRGDMICDSAAVPASTSVAGRAVTMSLIGGTMQFDAGDFFAIAASTPAMINSHMLHVGGYGHQVGHAVNLITS</sequence>
<comment type="caution">
    <text evidence="6">The sequence shown here is derived from an EMBL/GenBank/DDBJ whole genome shotgun (WGS) entry which is preliminary data.</text>
</comment>
<keyword evidence="4" id="KW-1015">Disulfide bond</keyword>
<accession>A0A9D1RY67</accession>
<dbReference type="Gene3D" id="3.40.50.1820">
    <property type="entry name" value="alpha/beta hydrolase"/>
    <property type="match status" value="1"/>
</dbReference>
<keyword evidence="5" id="KW-0732">Signal</keyword>
<dbReference type="SUPFAM" id="SSF53474">
    <property type="entry name" value="alpha/beta-Hydrolases"/>
    <property type="match status" value="1"/>
</dbReference>
<dbReference type="PANTHER" id="PTHR33630:SF9">
    <property type="entry name" value="CUTINASE 4"/>
    <property type="match status" value="1"/>
</dbReference>
<dbReference type="PANTHER" id="PTHR33630">
    <property type="entry name" value="CUTINASE RV1984C-RELATED-RELATED"/>
    <property type="match status" value="1"/>
</dbReference>
<feature type="chain" id="PRO_5039710199" evidence="5">
    <location>
        <begin position="26"/>
        <end position="284"/>
    </location>
</feature>
<keyword evidence="2" id="KW-0719">Serine esterase</keyword>
<dbReference type="EMBL" id="DXFZ01000091">
    <property type="protein sequence ID" value="HIW96319.1"/>
    <property type="molecule type" value="Genomic_DNA"/>
</dbReference>
<dbReference type="InterPro" id="IPR029058">
    <property type="entry name" value="AB_hydrolase_fold"/>
</dbReference>
<evidence type="ECO:0000256" key="4">
    <source>
        <dbReference type="ARBA" id="ARBA00023157"/>
    </source>
</evidence>
<dbReference type="SMART" id="SM01110">
    <property type="entry name" value="Cutinase"/>
    <property type="match status" value="1"/>
</dbReference>